<dbReference type="PRINTS" id="PR00131">
    <property type="entry name" value="GLHYDRLASE1"/>
</dbReference>
<feature type="chain" id="PRO_5019832879" description="Beta-glucosidase" evidence="5">
    <location>
        <begin position="23"/>
        <end position="367"/>
    </location>
</feature>
<keyword evidence="7" id="KW-1185">Reference proteome</keyword>
<dbReference type="Gene3D" id="3.20.20.80">
    <property type="entry name" value="Glycosidases"/>
    <property type="match status" value="2"/>
</dbReference>
<evidence type="ECO:0000256" key="1">
    <source>
        <dbReference type="ARBA" id="ARBA00010838"/>
    </source>
</evidence>
<dbReference type="InterPro" id="IPR017853">
    <property type="entry name" value="GH"/>
</dbReference>
<evidence type="ECO:0008006" key="8">
    <source>
        <dbReference type="Google" id="ProtNLM"/>
    </source>
</evidence>
<name>A0A498JRW1_MALDO</name>
<dbReference type="STRING" id="3750.A0A498JRW1"/>
<dbReference type="Proteomes" id="UP000290289">
    <property type="component" value="Chromosome 5"/>
</dbReference>
<dbReference type="AlphaFoldDB" id="A0A498JRW1"/>
<dbReference type="PROSITE" id="PS51257">
    <property type="entry name" value="PROKAR_LIPOPROTEIN"/>
    <property type="match status" value="1"/>
</dbReference>
<dbReference type="PROSITE" id="PS00653">
    <property type="entry name" value="GLYCOSYL_HYDROL_F1_2"/>
    <property type="match status" value="1"/>
</dbReference>
<gene>
    <name evidence="6" type="ORF">DVH24_009982</name>
</gene>
<proteinExistence type="inferred from homology"/>
<evidence type="ECO:0000313" key="6">
    <source>
        <dbReference type="EMBL" id="RXH97657.1"/>
    </source>
</evidence>
<feature type="signal peptide" evidence="5">
    <location>
        <begin position="1"/>
        <end position="22"/>
    </location>
</feature>
<dbReference type="EMBL" id="RDQH01000331">
    <property type="protein sequence ID" value="RXH97657.1"/>
    <property type="molecule type" value="Genomic_DNA"/>
</dbReference>
<dbReference type="GO" id="GO:0008422">
    <property type="term" value="F:beta-glucosidase activity"/>
    <property type="evidence" value="ECO:0007669"/>
    <property type="project" value="TreeGrafter"/>
</dbReference>
<dbReference type="PANTHER" id="PTHR10353:SF137">
    <property type="entry name" value="MYROSINASE 3-RELATED"/>
    <property type="match status" value="1"/>
</dbReference>
<evidence type="ECO:0000256" key="2">
    <source>
        <dbReference type="ARBA" id="ARBA00022801"/>
    </source>
</evidence>
<evidence type="ECO:0000256" key="3">
    <source>
        <dbReference type="ARBA" id="ARBA00023295"/>
    </source>
</evidence>
<keyword evidence="3" id="KW-0326">Glycosidase</keyword>
<evidence type="ECO:0000256" key="5">
    <source>
        <dbReference type="SAM" id="SignalP"/>
    </source>
</evidence>
<evidence type="ECO:0000313" key="7">
    <source>
        <dbReference type="Proteomes" id="UP000290289"/>
    </source>
</evidence>
<comment type="similarity">
    <text evidence="1 4">Belongs to the glycosyl hydrolase 1 family.</text>
</comment>
<organism evidence="6 7">
    <name type="scientific">Malus domestica</name>
    <name type="common">Apple</name>
    <name type="synonym">Pyrus malus</name>
    <dbReference type="NCBI Taxonomy" id="3750"/>
    <lineage>
        <taxon>Eukaryota</taxon>
        <taxon>Viridiplantae</taxon>
        <taxon>Streptophyta</taxon>
        <taxon>Embryophyta</taxon>
        <taxon>Tracheophyta</taxon>
        <taxon>Spermatophyta</taxon>
        <taxon>Magnoliopsida</taxon>
        <taxon>eudicotyledons</taxon>
        <taxon>Gunneridae</taxon>
        <taxon>Pentapetalae</taxon>
        <taxon>rosids</taxon>
        <taxon>fabids</taxon>
        <taxon>Rosales</taxon>
        <taxon>Rosaceae</taxon>
        <taxon>Amygdaloideae</taxon>
        <taxon>Maleae</taxon>
        <taxon>Malus</taxon>
    </lineage>
</organism>
<reference evidence="6 7" key="1">
    <citation type="submission" date="2018-10" db="EMBL/GenBank/DDBJ databases">
        <title>A high-quality apple genome assembly.</title>
        <authorList>
            <person name="Hu J."/>
        </authorList>
    </citation>
    <scope>NUCLEOTIDE SEQUENCE [LARGE SCALE GENOMIC DNA]</scope>
    <source>
        <strain evidence="7">cv. HFTH1</strain>
        <tissue evidence="6">Young leaf</tissue>
    </source>
</reference>
<accession>A0A498JRW1</accession>
<comment type="caution">
    <text evidence="6">The sequence shown here is derived from an EMBL/GenBank/DDBJ whole genome shotgun (WGS) entry which is preliminary data.</text>
</comment>
<protein>
    <recommendedName>
        <fullName evidence="8">Beta-glucosidase</fullName>
    </recommendedName>
</protein>
<sequence length="367" mass="42086">MAKCTLLLGLLLVLGCALKSSGKSVKAKNIDESSASLNRSSFPKGFVFGTASSAYQYEGAANEGGRGPSIWDTYMHNHPERITDRSTGDVAVDEYHRYKEDVQIMKDIGLDAYRFSISWSRLLPDWYVPVTEERNDKDAAKRALDFSYGWFMDPLVKGHYPHSMQAIVENRLPKFTKEQSAMLKGSYDFIGLNYYSGTYAANVPHQNDAKPNYKTDALVNQSVEYNGVPIGPLGASDWLHVYPRGIRDLLVYTKRKYQNPLIYITENGYDDPNDPNIPIEESLADKKRIDYLDRHIHYIHRAIEDGVNVMGYFIWSLFDNMEWNTGYTVRFGINYIDFKDGLKRHPKDSAKWLKKFLKTENHEDLQT</sequence>
<dbReference type="GO" id="GO:0005975">
    <property type="term" value="P:carbohydrate metabolic process"/>
    <property type="evidence" value="ECO:0007669"/>
    <property type="project" value="InterPro"/>
</dbReference>
<keyword evidence="5" id="KW-0732">Signal</keyword>
<dbReference type="InterPro" id="IPR001360">
    <property type="entry name" value="Glyco_hydro_1"/>
</dbReference>
<dbReference type="SUPFAM" id="SSF51445">
    <property type="entry name" value="(Trans)glycosidases"/>
    <property type="match status" value="1"/>
</dbReference>
<keyword evidence="2" id="KW-0378">Hydrolase</keyword>
<dbReference type="PANTHER" id="PTHR10353">
    <property type="entry name" value="GLYCOSYL HYDROLASE"/>
    <property type="match status" value="1"/>
</dbReference>
<evidence type="ECO:0000256" key="4">
    <source>
        <dbReference type="RuleBase" id="RU003690"/>
    </source>
</evidence>
<dbReference type="Pfam" id="PF00232">
    <property type="entry name" value="Glyco_hydro_1"/>
    <property type="match status" value="2"/>
</dbReference>
<dbReference type="InterPro" id="IPR033132">
    <property type="entry name" value="GH_1_N_CS"/>
</dbReference>